<keyword evidence="10" id="KW-1185">Reference proteome</keyword>
<dbReference type="Pfam" id="PF09623">
    <property type="entry name" value="Cas_NE0113"/>
    <property type="match status" value="1"/>
</dbReference>
<protein>
    <recommendedName>
        <fullName evidence="3">adenosine deaminase</fullName>
        <ecNumber evidence="3">3.5.4.4</ecNumber>
    </recommendedName>
</protein>
<comment type="similarity">
    <text evidence="2">Belongs to the metallo-dependent hydrolases superfamily. Adenosine and AMP deaminases family.</text>
</comment>
<dbReference type="Pfam" id="PF00962">
    <property type="entry name" value="A_deaminase"/>
    <property type="match status" value="1"/>
</dbReference>
<keyword evidence="5" id="KW-0378">Hydrolase</keyword>
<name>A0ABZ2F243_METCP</name>
<evidence type="ECO:0000256" key="1">
    <source>
        <dbReference type="ARBA" id="ARBA00001947"/>
    </source>
</evidence>
<feature type="domain" description="Adenosine deaminase" evidence="7">
    <location>
        <begin position="404"/>
        <end position="692"/>
    </location>
</feature>
<evidence type="ECO:0000256" key="2">
    <source>
        <dbReference type="ARBA" id="ARBA00006676"/>
    </source>
</evidence>
<dbReference type="EC" id="3.5.4.4" evidence="3"/>
<sequence length="708" mass="78001">MTPILLCTLGASWAVIPEAYGFLAPDRLPLFANHPEREALDALRARYQLAAPEEIWVCTTQGEKTRTGIEHLLDWHGLLDSPVTLRIWQAEATDQLASQAECDHMRELILRAALLAHEHARGGQVLLSLAGGRKTMSADLQRAASVFGCQALLHVIENEMPPLLKNPTAEFLTRPLPATDPEGRSCAGAILPLIATGASPRSELLDVALDERPPVSAPRFPLPLPASGTVLAWPAATDDLLTRELNERETAGSRLLGNYLQQLSHSERHENWRSLYRLPPRTIEFLRDTAIGPEYRNWLERVPKADLHRHLGGCLDIPAQRTVGQAIWQSLSPGERDNALKAVNPLLQTAAWPDQWPEMLAAKAPRSHCAAALLVEADDDRLHRNLYGVTEPRVALKSKHRLGFAAYERPGELSGSALLTHPAAIEPYARAVVGQARAEGLLYVELRGSPQKYGDGLAFLRQLRQALHDALPGPADGPVPRFSFTVIADRRQRDRIAQVIELAVEAKNEMPDFVVGLDLAGDEGTTRPEQIAGLFKKAFEICLPITIHAGEGESAESIWQAAYHLHADRIGHGLTIAEHPQLAERFRDRGICLELCPTSNREVVGYLDPAVETSQGCPAYPVLELWQKGLPLTLCTDNPGISRTRLSDEYLTAARMSGGKLCLWDALAMIRQGFTHGFLPALDKAELLREADAQIYRRVLDRFTDAPA</sequence>
<dbReference type="SUPFAM" id="SSF51556">
    <property type="entry name" value="Metallo-dependent hydrolases"/>
    <property type="match status" value="1"/>
</dbReference>
<dbReference type="InterPro" id="IPR019092">
    <property type="entry name" value="SSO2081-like_dom"/>
</dbReference>
<dbReference type="InterPro" id="IPR001365">
    <property type="entry name" value="A_deaminase_dom"/>
</dbReference>
<evidence type="ECO:0000259" key="8">
    <source>
        <dbReference type="Pfam" id="PF09623"/>
    </source>
</evidence>
<dbReference type="Proteomes" id="UP001359308">
    <property type="component" value="Chromosome"/>
</dbReference>
<proteinExistence type="inferred from homology"/>
<keyword evidence="6" id="KW-0862">Zinc</keyword>
<dbReference type="EMBL" id="CP104311">
    <property type="protein sequence ID" value="WWF01267.1"/>
    <property type="molecule type" value="Genomic_DNA"/>
</dbReference>
<dbReference type="Gene3D" id="3.20.20.140">
    <property type="entry name" value="Metal-dependent hydrolases"/>
    <property type="match status" value="1"/>
</dbReference>
<evidence type="ECO:0000259" key="7">
    <source>
        <dbReference type="Pfam" id="PF00962"/>
    </source>
</evidence>
<evidence type="ECO:0000313" key="10">
    <source>
        <dbReference type="Proteomes" id="UP001359308"/>
    </source>
</evidence>
<evidence type="ECO:0000256" key="3">
    <source>
        <dbReference type="ARBA" id="ARBA00012784"/>
    </source>
</evidence>
<dbReference type="PANTHER" id="PTHR11409:SF43">
    <property type="entry name" value="ADENOSINE DEAMINASE"/>
    <property type="match status" value="1"/>
</dbReference>
<dbReference type="InterPro" id="IPR032466">
    <property type="entry name" value="Metal_Hydrolase"/>
</dbReference>
<evidence type="ECO:0000256" key="6">
    <source>
        <dbReference type="ARBA" id="ARBA00022833"/>
    </source>
</evidence>
<accession>A0ABZ2F243</accession>
<organism evidence="9 10">
    <name type="scientific">Methylococcus capsulatus</name>
    <dbReference type="NCBI Taxonomy" id="414"/>
    <lineage>
        <taxon>Bacteria</taxon>
        <taxon>Pseudomonadati</taxon>
        <taxon>Pseudomonadota</taxon>
        <taxon>Gammaproteobacteria</taxon>
        <taxon>Methylococcales</taxon>
        <taxon>Methylococcaceae</taxon>
        <taxon>Methylococcus</taxon>
    </lineage>
</organism>
<keyword evidence="4" id="KW-0479">Metal-binding</keyword>
<dbReference type="RefSeq" id="WP_198321512.1">
    <property type="nucleotide sequence ID" value="NZ_CP104311.1"/>
</dbReference>
<dbReference type="PANTHER" id="PTHR11409">
    <property type="entry name" value="ADENOSINE DEAMINASE"/>
    <property type="match status" value="1"/>
</dbReference>
<evidence type="ECO:0000256" key="5">
    <source>
        <dbReference type="ARBA" id="ARBA00022801"/>
    </source>
</evidence>
<dbReference type="InterPro" id="IPR006330">
    <property type="entry name" value="Ado/ade_deaminase"/>
</dbReference>
<evidence type="ECO:0000313" key="9">
    <source>
        <dbReference type="EMBL" id="WWF01267.1"/>
    </source>
</evidence>
<feature type="domain" description="CRISPR system ring nuclease SSO2081-like" evidence="8">
    <location>
        <begin position="38"/>
        <end position="159"/>
    </location>
</feature>
<reference evidence="9 10" key="1">
    <citation type="submission" date="2022-09" db="EMBL/GenBank/DDBJ databases">
        <authorList>
            <person name="Giprobiosintez L."/>
        </authorList>
    </citation>
    <scope>NUCLEOTIDE SEQUENCE [LARGE SCALE GENOMIC DNA]</scope>
    <source>
        <strain evidence="10">VKPM-B-12549 (GBS-15)</strain>
    </source>
</reference>
<comment type="cofactor">
    <cofactor evidence="1">
        <name>Zn(2+)</name>
        <dbReference type="ChEBI" id="CHEBI:29105"/>
    </cofactor>
</comment>
<gene>
    <name evidence="9" type="ORF">N4J17_12430</name>
</gene>
<evidence type="ECO:0000256" key="4">
    <source>
        <dbReference type="ARBA" id="ARBA00022723"/>
    </source>
</evidence>